<dbReference type="AlphaFoldDB" id="A0A016TNF6"/>
<name>A0A016TNF6_9BILA</name>
<dbReference type="Gene3D" id="1.20.1070.10">
    <property type="entry name" value="Rhodopsin 7-helix transmembrane proteins"/>
    <property type="match status" value="1"/>
</dbReference>
<dbReference type="PROSITE" id="PS50262">
    <property type="entry name" value="G_PROTEIN_RECEP_F1_2"/>
    <property type="match status" value="1"/>
</dbReference>
<proteinExistence type="predicted"/>
<evidence type="ECO:0000256" key="4">
    <source>
        <dbReference type="ARBA" id="ARBA00023136"/>
    </source>
</evidence>
<keyword evidence="3 5" id="KW-1133">Transmembrane helix</keyword>
<feature type="transmembrane region" description="Helical" evidence="5">
    <location>
        <begin position="12"/>
        <end position="32"/>
    </location>
</feature>
<dbReference type="Pfam" id="PF10320">
    <property type="entry name" value="7TM_GPCR_Srsx"/>
    <property type="match status" value="1"/>
</dbReference>
<keyword evidence="2 5" id="KW-0812">Transmembrane</keyword>
<keyword evidence="4 5" id="KW-0472">Membrane</keyword>
<dbReference type="GO" id="GO:0016020">
    <property type="term" value="C:membrane"/>
    <property type="evidence" value="ECO:0007669"/>
    <property type="project" value="UniProtKB-SubCell"/>
</dbReference>
<comment type="caution">
    <text evidence="7">The sequence shown here is derived from an EMBL/GenBank/DDBJ whole genome shotgun (WGS) entry which is preliminary data.</text>
</comment>
<feature type="domain" description="G-protein coupled receptors family 1 profile" evidence="6">
    <location>
        <begin position="26"/>
        <end position="114"/>
    </location>
</feature>
<evidence type="ECO:0000313" key="7">
    <source>
        <dbReference type="EMBL" id="EYC04509.1"/>
    </source>
</evidence>
<evidence type="ECO:0000256" key="5">
    <source>
        <dbReference type="SAM" id="Phobius"/>
    </source>
</evidence>
<dbReference type="PANTHER" id="PTHR23360">
    <property type="entry name" value="G-PROTEIN COUPLED RECEPTORS FAMILY 1 PROFILE DOMAIN-CONTAINING PROTEIN-RELATED"/>
    <property type="match status" value="1"/>
</dbReference>
<comment type="subcellular location">
    <subcellularLocation>
        <location evidence="1">Membrane</location>
    </subcellularLocation>
</comment>
<protein>
    <recommendedName>
        <fullName evidence="6">G-protein coupled receptors family 1 profile domain-containing protein</fullName>
    </recommendedName>
</protein>
<keyword evidence="8" id="KW-1185">Reference proteome</keyword>
<dbReference type="EMBL" id="JARK01001423">
    <property type="protein sequence ID" value="EYC04509.1"/>
    <property type="molecule type" value="Genomic_DNA"/>
</dbReference>
<dbReference type="OrthoDB" id="5873055at2759"/>
<organism evidence="7 8">
    <name type="scientific">Ancylostoma ceylanicum</name>
    <dbReference type="NCBI Taxonomy" id="53326"/>
    <lineage>
        <taxon>Eukaryota</taxon>
        <taxon>Metazoa</taxon>
        <taxon>Ecdysozoa</taxon>
        <taxon>Nematoda</taxon>
        <taxon>Chromadorea</taxon>
        <taxon>Rhabditida</taxon>
        <taxon>Rhabditina</taxon>
        <taxon>Rhabditomorpha</taxon>
        <taxon>Strongyloidea</taxon>
        <taxon>Ancylostomatidae</taxon>
        <taxon>Ancylostomatinae</taxon>
        <taxon>Ancylostoma</taxon>
    </lineage>
</organism>
<gene>
    <name evidence="7" type="primary">Acey_s0087.g2051</name>
    <name evidence="7" type="ORF">Y032_0087g2051</name>
</gene>
<dbReference type="InterPro" id="IPR017452">
    <property type="entry name" value="GPCR_Rhodpsn_7TM"/>
</dbReference>
<dbReference type="Proteomes" id="UP000024635">
    <property type="component" value="Unassembled WGS sequence"/>
</dbReference>
<dbReference type="InterPro" id="IPR047130">
    <property type="entry name" value="7TM_GPCR_Srsx_nematod"/>
</dbReference>
<dbReference type="PANTHER" id="PTHR23360:SF37">
    <property type="entry name" value="G-PROTEIN COUPLED RECEPTORS FAMILY 1 PROFILE DOMAIN-CONTAINING PROTEIN"/>
    <property type="match status" value="1"/>
</dbReference>
<feature type="transmembrane region" description="Helical" evidence="5">
    <location>
        <begin position="44"/>
        <end position="71"/>
    </location>
</feature>
<evidence type="ECO:0000256" key="2">
    <source>
        <dbReference type="ARBA" id="ARBA00022692"/>
    </source>
</evidence>
<feature type="transmembrane region" description="Helical" evidence="5">
    <location>
        <begin position="83"/>
        <end position="111"/>
    </location>
</feature>
<evidence type="ECO:0000256" key="3">
    <source>
        <dbReference type="ARBA" id="ARBA00022989"/>
    </source>
</evidence>
<evidence type="ECO:0000259" key="6">
    <source>
        <dbReference type="PROSITE" id="PS50262"/>
    </source>
</evidence>
<evidence type="ECO:0000313" key="8">
    <source>
        <dbReference type="Proteomes" id="UP000024635"/>
    </source>
</evidence>
<dbReference type="SUPFAM" id="SSF81321">
    <property type="entry name" value="Family A G protein-coupled receptor-like"/>
    <property type="match status" value="1"/>
</dbReference>
<evidence type="ECO:0000256" key="1">
    <source>
        <dbReference type="ARBA" id="ARBA00004370"/>
    </source>
</evidence>
<reference evidence="8" key="1">
    <citation type="journal article" date="2015" name="Nat. Genet.">
        <title>The genome and transcriptome of the zoonotic hookworm Ancylostoma ceylanicum identify infection-specific gene families.</title>
        <authorList>
            <person name="Schwarz E.M."/>
            <person name="Hu Y."/>
            <person name="Antoshechkin I."/>
            <person name="Miller M.M."/>
            <person name="Sternberg P.W."/>
            <person name="Aroian R.V."/>
        </authorList>
    </citation>
    <scope>NUCLEOTIDE SEQUENCE</scope>
    <source>
        <strain evidence="8">HY135</strain>
    </source>
</reference>
<sequence>MVDLHKIGPQILVVDIAIFNIVGNFGNFNLIWSTVRKKEMRSKAGYLLAINAVYQSVCLISQLVNLVVIVTNVSIERRTCYPIVVPFIITCSQQATMAFAIALDLLIALVFPLR</sequence>
<dbReference type="InterPro" id="IPR019424">
    <property type="entry name" value="7TM_GPCR_Srsx"/>
</dbReference>
<accession>A0A016TNF6</accession>